<protein>
    <submittedName>
        <fullName evidence="4">Uncharacterized protein</fullName>
    </submittedName>
</protein>
<dbReference type="SUPFAM" id="SSF117281">
    <property type="entry name" value="Kelch motif"/>
    <property type="match status" value="1"/>
</dbReference>
<dbReference type="Pfam" id="PF24681">
    <property type="entry name" value="Kelch_KLHDC2_KLHL20_DRC7"/>
    <property type="match status" value="1"/>
</dbReference>
<keyword evidence="2" id="KW-0677">Repeat</keyword>
<dbReference type="InterPro" id="IPR015915">
    <property type="entry name" value="Kelch-typ_b-propeller"/>
</dbReference>
<dbReference type="PANTHER" id="PTHR46093">
    <property type="entry name" value="ACYL-COA-BINDING DOMAIN-CONTAINING PROTEIN 5"/>
    <property type="match status" value="1"/>
</dbReference>
<organism evidence="4 5">
    <name type="scientific">Blepharisma stoltei</name>
    <dbReference type="NCBI Taxonomy" id="1481888"/>
    <lineage>
        <taxon>Eukaryota</taxon>
        <taxon>Sar</taxon>
        <taxon>Alveolata</taxon>
        <taxon>Ciliophora</taxon>
        <taxon>Postciliodesmatophora</taxon>
        <taxon>Heterotrichea</taxon>
        <taxon>Heterotrichida</taxon>
        <taxon>Blepharismidae</taxon>
        <taxon>Blepharisma</taxon>
    </lineage>
</organism>
<dbReference type="Gene3D" id="2.120.10.80">
    <property type="entry name" value="Kelch-type beta propeller"/>
    <property type="match status" value="1"/>
</dbReference>
<dbReference type="AlphaFoldDB" id="A0AAU9J1D1"/>
<evidence type="ECO:0000256" key="2">
    <source>
        <dbReference type="ARBA" id="ARBA00022737"/>
    </source>
</evidence>
<dbReference type="PANTHER" id="PTHR46093:SF18">
    <property type="entry name" value="FIBRONECTIN TYPE-III DOMAIN-CONTAINING PROTEIN"/>
    <property type="match status" value="1"/>
</dbReference>
<gene>
    <name evidence="4" type="ORF">BSTOLATCC_MIC29812</name>
</gene>
<dbReference type="EMBL" id="CAJZBQ010000029">
    <property type="protein sequence ID" value="CAG9321907.1"/>
    <property type="molecule type" value="Genomic_DNA"/>
</dbReference>
<keyword evidence="3" id="KW-0812">Transmembrane</keyword>
<reference evidence="4" key="1">
    <citation type="submission" date="2021-09" db="EMBL/GenBank/DDBJ databases">
        <authorList>
            <consortium name="AG Swart"/>
            <person name="Singh M."/>
            <person name="Singh A."/>
            <person name="Seah K."/>
            <person name="Emmerich C."/>
        </authorList>
    </citation>
    <scope>NUCLEOTIDE SEQUENCE</scope>
    <source>
        <strain evidence="4">ATCC30299</strain>
    </source>
</reference>
<comment type="caution">
    <text evidence="4">The sequence shown here is derived from an EMBL/GenBank/DDBJ whole genome shotgun (WGS) entry which is preliminary data.</text>
</comment>
<accession>A0AAU9J1D1</accession>
<keyword evidence="3" id="KW-0472">Membrane</keyword>
<keyword evidence="3" id="KW-1133">Transmembrane helix</keyword>
<name>A0AAU9J1D1_9CILI</name>
<evidence type="ECO:0000256" key="3">
    <source>
        <dbReference type="SAM" id="Phobius"/>
    </source>
</evidence>
<evidence type="ECO:0000313" key="5">
    <source>
        <dbReference type="Proteomes" id="UP001162131"/>
    </source>
</evidence>
<keyword evidence="1" id="KW-0880">Kelch repeat</keyword>
<feature type="transmembrane region" description="Helical" evidence="3">
    <location>
        <begin position="31"/>
        <end position="52"/>
    </location>
</feature>
<evidence type="ECO:0000256" key="1">
    <source>
        <dbReference type="ARBA" id="ARBA00022441"/>
    </source>
</evidence>
<dbReference type="Proteomes" id="UP001162131">
    <property type="component" value="Unassembled WGS sequence"/>
</dbReference>
<sequence length="164" mass="19342">MPEQKWFFEIILFVFLLMYLDQFLYIFNKYMLPSCIILFFITSTLGLEISWIPKTRSPPSSRHYSTMDYFPSNNSLVIFGGYDTDSMTSYNDLWMFSFTSNTWQRLSTTANVLPGDFYIDQRYSSASFADDTKSIFYIFGGRTSNGPQNDLWAFSMKYFMVLFM</sequence>
<keyword evidence="5" id="KW-1185">Reference proteome</keyword>
<evidence type="ECO:0000313" key="4">
    <source>
        <dbReference type="EMBL" id="CAG9321907.1"/>
    </source>
</evidence>
<proteinExistence type="predicted"/>
<feature type="transmembrane region" description="Helical" evidence="3">
    <location>
        <begin position="7"/>
        <end position="25"/>
    </location>
</feature>